<dbReference type="Proteomes" id="UP001550628">
    <property type="component" value="Unassembled WGS sequence"/>
</dbReference>
<dbReference type="RefSeq" id="WP_156058601.1">
    <property type="nucleotide sequence ID" value="NZ_JBEYBD010000004.1"/>
</dbReference>
<dbReference type="EMBL" id="JBEYBF010000006">
    <property type="protein sequence ID" value="MEU1952488.1"/>
    <property type="molecule type" value="Genomic_DNA"/>
</dbReference>
<keyword evidence="3" id="KW-1185">Reference proteome</keyword>
<gene>
    <name evidence="2" type="ORF">ABZ510_11550</name>
</gene>
<organism evidence="2 3">
    <name type="scientific">Nocardia rhamnosiphila</name>
    <dbReference type="NCBI Taxonomy" id="426716"/>
    <lineage>
        <taxon>Bacteria</taxon>
        <taxon>Bacillati</taxon>
        <taxon>Actinomycetota</taxon>
        <taxon>Actinomycetes</taxon>
        <taxon>Mycobacteriales</taxon>
        <taxon>Nocardiaceae</taxon>
        <taxon>Nocardia</taxon>
    </lineage>
</organism>
<dbReference type="GeneID" id="96242607"/>
<sequence>MDLDRISTRAAELAVSFGVRAPRVVAGKVPAWVIEGLRYSVRKQPVITVGAGFGGMTAAEQDGALANAIVASDLYRIGAVKILLTYSLCFVAVGGPLVFVAAYHRTPTWVTLSVYGALYALGYLLTFALRSRRVIYRVDHRVAEVLGRPVVDLMIDHDIRHEHMIPGFVRLFLLVYGPTVAQRVRRLDTTFGAHHIAGWPARS</sequence>
<keyword evidence="1" id="KW-0472">Membrane</keyword>
<keyword evidence="1" id="KW-1133">Transmembrane helix</keyword>
<accession>A0ABV2WNL6</accession>
<evidence type="ECO:0000313" key="2">
    <source>
        <dbReference type="EMBL" id="MEU1952488.1"/>
    </source>
</evidence>
<feature type="transmembrane region" description="Helical" evidence="1">
    <location>
        <begin position="83"/>
        <end position="103"/>
    </location>
</feature>
<proteinExistence type="predicted"/>
<keyword evidence="1" id="KW-0812">Transmembrane</keyword>
<protein>
    <recommendedName>
        <fullName evidence="4">RDD domain-containing protein</fullName>
    </recommendedName>
</protein>
<evidence type="ECO:0000313" key="3">
    <source>
        <dbReference type="Proteomes" id="UP001550628"/>
    </source>
</evidence>
<name>A0ABV2WNL6_9NOCA</name>
<comment type="caution">
    <text evidence="2">The sequence shown here is derived from an EMBL/GenBank/DDBJ whole genome shotgun (WGS) entry which is preliminary data.</text>
</comment>
<reference evidence="2 3" key="1">
    <citation type="submission" date="2024-06" db="EMBL/GenBank/DDBJ databases">
        <title>The Natural Products Discovery Center: Release of the First 8490 Sequenced Strains for Exploring Actinobacteria Biosynthetic Diversity.</title>
        <authorList>
            <person name="Kalkreuter E."/>
            <person name="Kautsar S.A."/>
            <person name="Yang D."/>
            <person name="Bader C.D."/>
            <person name="Teijaro C.N."/>
            <person name="Fluegel L."/>
            <person name="Davis C.M."/>
            <person name="Simpson J.R."/>
            <person name="Lauterbach L."/>
            <person name="Steele A.D."/>
            <person name="Gui C."/>
            <person name="Meng S."/>
            <person name="Li G."/>
            <person name="Viehrig K."/>
            <person name="Ye F."/>
            <person name="Su P."/>
            <person name="Kiefer A.F."/>
            <person name="Nichols A."/>
            <person name="Cepeda A.J."/>
            <person name="Yan W."/>
            <person name="Fan B."/>
            <person name="Jiang Y."/>
            <person name="Adhikari A."/>
            <person name="Zheng C.-J."/>
            <person name="Schuster L."/>
            <person name="Cowan T.M."/>
            <person name="Smanski M.J."/>
            <person name="Chevrette M.G."/>
            <person name="De Carvalho L.P.S."/>
            <person name="Shen B."/>
        </authorList>
    </citation>
    <scope>NUCLEOTIDE SEQUENCE [LARGE SCALE GENOMIC DNA]</scope>
    <source>
        <strain evidence="2 3">NPDC019708</strain>
    </source>
</reference>
<feature type="transmembrane region" description="Helical" evidence="1">
    <location>
        <begin position="109"/>
        <end position="129"/>
    </location>
</feature>
<evidence type="ECO:0008006" key="4">
    <source>
        <dbReference type="Google" id="ProtNLM"/>
    </source>
</evidence>
<evidence type="ECO:0000256" key="1">
    <source>
        <dbReference type="SAM" id="Phobius"/>
    </source>
</evidence>